<name>A0A318H5L3_9BURK</name>
<dbReference type="EMBL" id="QJJS01000001">
    <property type="protein sequence ID" value="PXW99234.1"/>
    <property type="molecule type" value="Genomic_DNA"/>
</dbReference>
<gene>
    <name evidence="1" type="ORF">C7444_10163</name>
</gene>
<protein>
    <submittedName>
        <fullName evidence="1">Uncharacterized protein</fullName>
    </submittedName>
</protein>
<organism evidence="1 2">
    <name type="scientific">Sphaerotilus hippei</name>
    <dbReference type="NCBI Taxonomy" id="744406"/>
    <lineage>
        <taxon>Bacteria</taxon>
        <taxon>Pseudomonadati</taxon>
        <taxon>Pseudomonadota</taxon>
        <taxon>Betaproteobacteria</taxon>
        <taxon>Burkholderiales</taxon>
        <taxon>Sphaerotilaceae</taxon>
        <taxon>Sphaerotilus</taxon>
    </lineage>
</organism>
<proteinExistence type="predicted"/>
<dbReference type="AlphaFoldDB" id="A0A318H5L3"/>
<dbReference type="RefSeq" id="WP_259372546.1">
    <property type="nucleotide sequence ID" value="NZ_QJJS01000001.1"/>
</dbReference>
<dbReference type="Proteomes" id="UP000247811">
    <property type="component" value="Unassembled WGS sequence"/>
</dbReference>
<keyword evidence="2" id="KW-1185">Reference proteome</keyword>
<evidence type="ECO:0000313" key="1">
    <source>
        <dbReference type="EMBL" id="PXW99234.1"/>
    </source>
</evidence>
<comment type="caution">
    <text evidence="1">The sequence shown here is derived from an EMBL/GenBank/DDBJ whole genome shotgun (WGS) entry which is preliminary data.</text>
</comment>
<sequence>MTRRLFPWIVHPALALGSTLLWGAIEFVALCRCRLGVRRSD</sequence>
<reference evidence="1 2" key="1">
    <citation type="submission" date="2018-05" db="EMBL/GenBank/DDBJ databases">
        <title>Genomic Encyclopedia of Type Strains, Phase IV (KMG-IV): sequencing the most valuable type-strain genomes for metagenomic binning, comparative biology and taxonomic classification.</title>
        <authorList>
            <person name="Goeker M."/>
        </authorList>
    </citation>
    <scope>NUCLEOTIDE SEQUENCE [LARGE SCALE GENOMIC DNA]</scope>
    <source>
        <strain evidence="1 2">DSM 566</strain>
    </source>
</reference>
<accession>A0A318H5L3</accession>
<evidence type="ECO:0000313" key="2">
    <source>
        <dbReference type="Proteomes" id="UP000247811"/>
    </source>
</evidence>